<gene>
    <name evidence="4" type="ORF">PEGY_LOCUS7613</name>
</gene>
<accession>A0A9W4KGS0</accession>
<dbReference type="InterPro" id="IPR050346">
    <property type="entry name" value="FMO-like"/>
</dbReference>
<evidence type="ECO:0000256" key="1">
    <source>
        <dbReference type="ARBA" id="ARBA00022630"/>
    </source>
</evidence>
<evidence type="ECO:0000256" key="3">
    <source>
        <dbReference type="ARBA" id="ARBA00023002"/>
    </source>
</evidence>
<dbReference type="Proteomes" id="UP001154252">
    <property type="component" value="Unassembled WGS sequence"/>
</dbReference>
<reference evidence="4" key="1">
    <citation type="submission" date="2021-07" db="EMBL/GenBank/DDBJ databases">
        <authorList>
            <person name="Branca A.L. A."/>
        </authorList>
    </citation>
    <scope>NUCLEOTIDE SEQUENCE</scope>
</reference>
<dbReference type="EMBL" id="CAJVRC010000882">
    <property type="protein sequence ID" value="CAG8903909.1"/>
    <property type="molecule type" value="Genomic_DNA"/>
</dbReference>
<dbReference type="OrthoDB" id="2915840at2759"/>
<keyword evidence="5" id="KW-1185">Reference proteome</keyword>
<dbReference type="PANTHER" id="PTHR23023">
    <property type="entry name" value="DIMETHYLANILINE MONOOXYGENASE"/>
    <property type="match status" value="1"/>
</dbReference>
<evidence type="ECO:0000313" key="4">
    <source>
        <dbReference type="EMBL" id="CAG8903909.1"/>
    </source>
</evidence>
<dbReference type="SUPFAM" id="SSF51905">
    <property type="entry name" value="FAD/NAD(P)-binding domain"/>
    <property type="match status" value="2"/>
</dbReference>
<dbReference type="Gene3D" id="3.50.50.60">
    <property type="entry name" value="FAD/NAD(P)-binding domain"/>
    <property type="match status" value="1"/>
</dbReference>
<keyword evidence="3" id="KW-0560">Oxidoreductase</keyword>
<evidence type="ECO:0000256" key="2">
    <source>
        <dbReference type="ARBA" id="ARBA00022827"/>
    </source>
</evidence>
<dbReference type="Pfam" id="PF13738">
    <property type="entry name" value="Pyr_redox_3"/>
    <property type="match status" value="1"/>
</dbReference>
<comment type="caution">
    <text evidence="4">The sequence shown here is derived from an EMBL/GenBank/DDBJ whole genome shotgun (WGS) entry which is preliminary data.</text>
</comment>
<keyword evidence="1" id="KW-0285">Flavoprotein</keyword>
<dbReference type="GO" id="GO:0016491">
    <property type="term" value="F:oxidoreductase activity"/>
    <property type="evidence" value="ECO:0007669"/>
    <property type="project" value="UniProtKB-KW"/>
</dbReference>
<evidence type="ECO:0000313" key="5">
    <source>
        <dbReference type="Proteomes" id="UP001154252"/>
    </source>
</evidence>
<dbReference type="AlphaFoldDB" id="A0A9W4KGS0"/>
<organism evidence="4 5">
    <name type="scientific">Penicillium egyptiacum</name>
    <dbReference type="NCBI Taxonomy" id="1303716"/>
    <lineage>
        <taxon>Eukaryota</taxon>
        <taxon>Fungi</taxon>
        <taxon>Dikarya</taxon>
        <taxon>Ascomycota</taxon>
        <taxon>Pezizomycotina</taxon>
        <taxon>Eurotiomycetes</taxon>
        <taxon>Eurotiomycetidae</taxon>
        <taxon>Eurotiales</taxon>
        <taxon>Aspergillaceae</taxon>
        <taxon>Penicillium</taxon>
    </lineage>
</organism>
<dbReference type="InterPro" id="IPR036188">
    <property type="entry name" value="FAD/NAD-bd_sf"/>
</dbReference>
<keyword evidence="2" id="KW-0274">FAD</keyword>
<protein>
    <submittedName>
        <fullName evidence="4">Uncharacterized protein</fullName>
    </submittedName>
</protein>
<proteinExistence type="predicted"/>
<sequence length="568" mass="64883">MEQVDVLVVGAGWYGLVAAQTYLKLAPETNLLVVDDGETIGGIWSQERIYPSLYAQISYPLFEYSFYPMKNEGISPGGFISGQAIHNYLASFAEDHDLMRYIRLRTRVSQVRRNANHQGWIVETHSGERQIECKKLIYATGANSSPIRPKWPRENFHKPVIHSLDIASNLSLIESDVIQRATVVGASKSSYDTVYQLLKAGKKVDWVIRPSASGAFSIFAPTFMGLWHISDHISTRFASSFSPSIMSCNGLWDNFLQRSVIGRSLMRVYWQVATGLAGRYARFGDDEHTEHLRPWPHTDGLFWGSGGIGIATVPDFWQVIHEGDVTVHRTEIESLSHLDVVNFKNGFSVPTDIVIHCTGFEKGYDTFSPSLQEELGLHYDSSLFSKWTVLDAQAEQKVNDQLPILNNSPFEALEQRKHTQGPNRHYRRLIVPELAAKGDRSIVFPGHIHSAFTPLAAELHALWGFAFLNDWMNVPGKEEMELEAATFNAWTRKRYIEQGKKHSYFIYDYISYLDILMRDLGLNPRRKKTVFEEWFVPYRPQDYRGLLQEYLSAHSRRIPEGMTLTRQR</sequence>
<name>A0A9W4KGS0_9EURO</name>